<sequence>MKILGIDLAGKPENPTGISILNVSNDLKILDIKFDVFYEDEEILKKTDLISPSLITIDAPLSLPKGGCCLSKDCSCSKVGGHFREAERKIRKYGSVLPLTFRGMRMLTERGIGLSNRLKGKYKVIEVHPRTVQKVLGFDDLYRDLSKYFKLPDGVTEHELDAALTAITGLFYIKNCYMEFGDPEEGTIILPKNVNCLKKVFEE</sequence>
<organism evidence="1 2">
    <name type="scientific">Methanobacterium paludis (strain DSM 25820 / JCM 18151 / SWAN1)</name>
    <dbReference type="NCBI Taxonomy" id="868131"/>
    <lineage>
        <taxon>Archaea</taxon>
        <taxon>Methanobacteriati</taxon>
        <taxon>Methanobacteriota</taxon>
        <taxon>Methanomada group</taxon>
        <taxon>Methanobacteria</taxon>
        <taxon>Methanobacteriales</taxon>
        <taxon>Methanobacteriaceae</taxon>
        <taxon>Methanobacterium</taxon>
    </lineage>
</organism>
<keyword evidence="2" id="KW-1185">Reference proteome</keyword>
<dbReference type="RefSeq" id="WP_013826598.1">
    <property type="nucleotide sequence ID" value="NC_015574.1"/>
</dbReference>
<protein>
    <recommendedName>
        <fullName evidence="3">DUF429 domain-containing protein</fullName>
    </recommendedName>
</protein>
<dbReference type="STRING" id="868131.MSWAN_2091"/>
<proteinExistence type="predicted"/>
<name>F6D2X0_METPW</name>
<dbReference type="EMBL" id="CP002772">
    <property type="protein sequence ID" value="AEG19099.1"/>
    <property type="molecule type" value="Genomic_DNA"/>
</dbReference>
<dbReference type="GeneID" id="10669609"/>
<accession>F6D2X0</accession>
<dbReference type="OrthoDB" id="50338at2157"/>
<gene>
    <name evidence="1" type="ordered locus">MSWAN_2091</name>
</gene>
<dbReference type="eggNOG" id="arCOG04409">
    <property type="taxonomic scope" value="Archaea"/>
</dbReference>
<evidence type="ECO:0000313" key="1">
    <source>
        <dbReference type="EMBL" id="AEG19099.1"/>
    </source>
</evidence>
<evidence type="ECO:0000313" key="2">
    <source>
        <dbReference type="Proteomes" id="UP000009231"/>
    </source>
</evidence>
<reference evidence="1 2" key="1">
    <citation type="journal article" date="2014" name="Int. J. Syst. Evol. Microbiol.">
        <title>Methanobacterium paludis sp. nov. and a novel strain of Methanobacterium lacus isolated from northern peatlands.</title>
        <authorList>
            <person name="Cadillo-Quiroz H."/>
            <person name="Brauer S.L."/>
            <person name="Goodson N."/>
            <person name="Yavitt J.B."/>
            <person name="Zinder S.H."/>
        </authorList>
    </citation>
    <scope>NUCLEOTIDE SEQUENCE [LARGE SCALE GENOMIC DNA]</scope>
    <source>
        <strain evidence="2">DSM 25820 / JCM 18151 / SWAN1</strain>
    </source>
</reference>
<dbReference type="HOGENOM" id="CLU_121772_0_0_2"/>
<dbReference type="AlphaFoldDB" id="F6D2X0"/>
<dbReference type="Proteomes" id="UP000009231">
    <property type="component" value="Chromosome"/>
</dbReference>
<dbReference type="KEGG" id="mew:MSWAN_2091"/>
<evidence type="ECO:0008006" key="3">
    <source>
        <dbReference type="Google" id="ProtNLM"/>
    </source>
</evidence>